<dbReference type="KEGG" id="pfj:MYCFIDRAFT_122993"/>
<dbReference type="GeneID" id="19330496"/>
<dbReference type="GO" id="GO:0005576">
    <property type="term" value="C:extracellular region"/>
    <property type="evidence" value="ECO:0007669"/>
    <property type="project" value="InterPro"/>
</dbReference>
<reference evidence="2 3" key="1">
    <citation type="journal article" date="2012" name="PLoS Pathog.">
        <title>Diverse lifestyles and strategies of plant pathogenesis encoded in the genomes of eighteen Dothideomycetes fungi.</title>
        <authorList>
            <person name="Ohm R.A."/>
            <person name="Feau N."/>
            <person name="Henrissat B."/>
            <person name="Schoch C.L."/>
            <person name="Horwitz B.A."/>
            <person name="Barry K.W."/>
            <person name="Condon B.J."/>
            <person name="Copeland A.C."/>
            <person name="Dhillon B."/>
            <person name="Glaser F."/>
            <person name="Hesse C.N."/>
            <person name="Kosti I."/>
            <person name="LaButti K."/>
            <person name="Lindquist E.A."/>
            <person name="Lucas S."/>
            <person name="Salamov A.A."/>
            <person name="Bradshaw R.E."/>
            <person name="Ciuffetti L."/>
            <person name="Hamelin R.C."/>
            <person name="Kema G.H.J."/>
            <person name="Lawrence C."/>
            <person name="Scott J.A."/>
            <person name="Spatafora J.W."/>
            <person name="Turgeon B.G."/>
            <person name="de Wit P.J.G.M."/>
            <person name="Zhong S."/>
            <person name="Goodwin S.B."/>
            <person name="Grigoriev I.V."/>
        </authorList>
    </citation>
    <scope>NUCLEOTIDE SEQUENCE [LARGE SCALE GENOMIC DNA]</scope>
    <source>
        <strain evidence="2 3">CIRAD86</strain>
    </source>
</reference>
<dbReference type="VEuPathDB" id="FungiDB:MYCFIDRAFT_122993"/>
<dbReference type="eggNOG" id="KOG3017">
    <property type="taxonomic scope" value="Eukaryota"/>
</dbReference>
<evidence type="ECO:0000313" key="2">
    <source>
        <dbReference type="EMBL" id="EME85955.1"/>
    </source>
</evidence>
<dbReference type="InterPro" id="IPR035940">
    <property type="entry name" value="CAP_sf"/>
</dbReference>
<dbReference type="SMART" id="SM00198">
    <property type="entry name" value="SCP"/>
    <property type="match status" value="1"/>
</dbReference>
<dbReference type="PANTHER" id="PTHR10334">
    <property type="entry name" value="CYSTEINE-RICH SECRETORY PROTEIN-RELATED"/>
    <property type="match status" value="1"/>
</dbReference>
<dbReference type="OrthoDB" id="337038at2759"/>
<gene>
    <name evidence="2" type="ORF">MYCFIDRAFT_122993</name>
</gene>
<sequence>NHSASPLTYDEGLASTAAKIAATCNFEHQMDVDGGGYGQNLAAGTTAEAIGDAITDMWYNGEVVYFANDYGQPDPDMSNFEKWGHFSQMVWNATEKVGCATQSCPGGVQNAAGIDTLTVCNYSPAGNVAGQYGDNIGTPKGMS</sequence>
<dbReference type="InterPro" id="IPR001283">
    <property type="entry name" value="CRISP-related"/>
</dbReference>
<dbReference type="CDD" id="cd05380">
    <property type="entry name" value="CAP_euk"/>
    <property type="match status" value="1"/>
</dbReference>
<dbReference type="RefSeq" id="XP_007923398.1">
    <property type="nucleotide sequence ID" value="XM_007925207.1"/>
</dbReference>
<name>M2Z849_PSEFD</name>
<protein>
    <recommendedName>
        <fullName evidence="1">SCP domain-containing protein</fullName>
    </recommendedName>
</protein>
<feature type="non-terminal residue" evidence="2">
    <location>
        <position position="1"/>
    </location>
</feature>
<dbReference type="SUPFAM" id="SSF55797">
    <property type="entry name" value="PR-1-like"/>
    <property type="match status" value="1"/>
</dbReference>
<dbReference type="PROSITE" id="PS01009">
    <property type="entry name" value="CRISP_1"/>
    <property type="match status" value="1"/>
</dbReference>
<dbReference type="InterPro" id="IPR018244">
    <property type="entry name" value="Allrgn_V5/Tpx1_CS"/>
</dbReference>
<evidence type="ECO:0000313" key="3">
    <source>
        <dbReference type="Proteomes" id="UP000016932"/>
    </source>
</evidence>
<proteinExistence type="predicted"/>
<dbReference type="EMBL" id="KB446556">
    <property type="protein sequence ID" value="EME85955.1"/>
    <property type="molecule type" value="Genomic_DNA"/>
</dbReference>
<dbReference type="HOGENOM" id="CLU_035730_5_1_1"/>
<feature type="non-terminal residue" evidence="2">
    <location>
        <position position="143"/>
    </location>
</feature>
<dbReference type="AlphaFoldDB" id="M2Z849"/>
<keyword evidence="3" id="KW-1185">Reference proteome</keyword>
<accession>M2Z849</accession>
<dbReference type="InterPro" id="IPR014044">
    <property type="entry name" value="CAP_dom"/>
</dbReference>
<dbReference type="Pfam" id="PF00188">
    <property type="entry name" value="CAP"/>
    <property type="match status" value="1"/>
</dbReference>
<evidence type="ECO:0000259" key="1">
    <source>
        <dbReference type="SMART" id="SM00198"/>
    </source>
</evidence>
<feature type="domain" description="SCP" evidence="1">
    <location>
        <begin position="1"/>
        <end position="130"/>
    </location>
</feature>
<organism evidence="2 3">
    <name type="scientific">Pseudocercospora fijiensis (strain CIRAD86)</name>
    <name type="common">Black leaf streak disease fungus</name>
    <name type="synonym">Mycosphaerella fijiensis</name>
    <dbReference type="NCBI Taxonomy" id="383855"/>
    <lineage>
        <taxon>Eukaryota</taxon>
        <taxon>Fungi</taxon>
        <taxon>Dikarya</taxon>
        <taxon>Ascomycota</taxon>
        <taxon>Pezizomycotina</taxon>
        <taxon>Dothideomycetes</taxon>
        <taxon>Dothideomycetidae</taxon>
        <taxon>Mycosphaerellales</taxon>
        <taxon>Mycosphaerellaceae</taxon>
        <taxon>Pseudocercospora</taxon>
    </lineage>
</organism>
<dbReference type="Proteomes" id="UP000016932">
    <property type="component" value="Unassembled WGS sequence"/>
</dbReference>
<dbReference type="Gene3D" id="3.40.33.10">
    <property type="entry name" value="CAP"/>
    <property type="match status" value="1"/>
</dbReference>
<dbReference type="PRINTS" id="PR00837">
    <property type="entry name" value="V5TPXLIKE"/>
</dbReference>